<sequence length="340" mass="36823">MSPNTQTIPRDPLWLAHRYIENKDAVQFRHVTREEHRAATFVTDEYLPRDAQRLEIDRRQALAAAAPAAPVHFIFHSAFCCSTLLARAFDRDGVAMALKEPAILNDITGWRRRGASGRDVAEAMDGALALLARPFAAGEAVVIKPSNIVSGLIPMMMALRPDAKALLLHAPLPLFLTSVAKKGLDGRLWVRELFMGLRTDGLVQRLGFDDAQFFGQTDLQIAAAGWLAQQALFAELARALAPRVRTLDSESLLDAPEASVAALARLYGLGVNEAQVAEIVAAAFGRNSKSGEAFGRAEREAEYAGAAAAHRDELEKVGRWAEVTAERAGIPMTLPGALLG</sequence>
<dbReference type="AlphaFoldDB" id="A0A6I4J548"/>
<evidence type="ECO:0000313" key="2">
    <source>
        <dbReference type="Proteomes" id="UP000441389"/>
    </source>
</evidence>
<dbReference type="Proteomes" id="UP000441389">
    <property type="component" value="Unassembled WGS sequence"/>
</dbReference>
<reference evidence="1 2" key="1">
    <citation type="submission" date="2019-12" db="EMBL/GenBank/DDBJ databases">
        <authorList>
            <person name="Huq M.A."/>
        </authorList>
    </citation>
    <scope>NUCLEOTIDE SEQUENCE [LARGE SCALE GENOMIC DNA]</scope>
    <source>
        <strain evidence="1 2">MAH-20</strain>
    </source>
</reference>
<proteinExistence type="predicted"/>
<dbReference type="SUPFAM" id="SSF52540">
    <property type="entry name" value="P-loop containing nucleoside triphosphate hydrolases"/>
    <property type="match status" value="1"/>
</dbReference>
<dbReference type="Gene3D" id="3.40.50.300">
    <property type="entry name" value="P-loop containing nucleotide triphosphate hydrolases"/>
    <property type="match status" value="1"/>
</dbReference>
<evidence type="ECO:0000313" key="1">
    <source>
        <dbReference type="EMBL" id="MVO79228.1"/>
    </source>
</evidence>
<protein>
    <recommendedName>
        <fullName evidence="3">Sulfotransferase family protein</fullName>
    </recommendedName>
</protein>
<dbReference type="InterPro" id="IPR027417">
    <property type="entry name" value="P-loop_NTPase"/>
</dbReference>
<gene>
    <name evidence="1" type="ORF">GON01_14945</name>
</gene>
<evidence type="ECO:0008006" key="3">
    <source>
        <dbReference type="Google" id="ProtNLM"/>
    </source>
</evidence>
<dbReference type="RefSeq" id="WP_157028141.1">
    <property type="nucleotide sequence ID" value="NZ_WQMS01000016.1"/>
</dbReference>
<organism evidence="1 2">
    <name type="scientific">Sphingomonas horti</name>
    <dbReference type="NCBI Taxonomy" id="2682842"/>
    <lineage>
        <taxon>Bacteria</taxon>
        <taxon>Pseudomonadati</taxon>
        <taxon>Pseudomonadota</taxon>
        <taxon>Alphaproteobacteria</taxon>
        <taxon>Sphingomonadales</taxon>
        <taxon>Sphingomonadaceae</taxon>
        <taxon>Sphingomonas</taxon>
    </lineage>
</organism>
<keyword evidence="2" id="KW-1185">Reference proteome</keyword>
<comment type="caution">
    <text evidence="1">The sequence shown here is derived from an EMBL/GenBank/DDBJ whole genome shotgun (WGS) entry which is preliminary data.</text>
</comment>
<dbReference type="EMBL" id="WQMS01000016">
    <property type="protein sequence ID" value="MVO79228.1"/>
    <property type="molecule type" value="Genomic_DNA"/>
</dbReference>
<name>A0A6I4J548_9SPHN</name>
<accession>A0A6I4J548</accession>